<dbReference type="InterPro" id="IPR016181">
    <property type="entry name" value="Acyl_CoA_acyltransferase"/>
</dbReference>
<dbReference type="AlphaFoldDB" id="A0A6I6GVQ3"/>
<evidence type="ECO:0000313" key="4">
    <source>
        <dbReference type="EMBL" id="QGW26781.1"/>
    </source>
</evidence>
<dbReference type="KEGG" id="fls:GLV81_00490"/>
<keyword evidence="1 4" id="KW-0808">Transferase</keyword>
<sequence length="174" mass="19534">MPVTCMTTADIAEVQALVNAAYRGEASRAGWTTEADLIAGHQRIDAASLQTMLQHDNETVLLLRNDDGTLEGCVYLQQQPQGMYLGMLSVWPQQQAQGTGKRLMQAAEDFARSKQVHRIFMSVITVRTELIAWYQRRGYSDTGERKPFPNNPVFGTPLQPLEFMILEKELKATC</sequence>
<evidence type="ECO:0000256" key="2">
    <source>
        <dbReference type="ARBA" id="ARBA00023315"/>
    </source>
</evidence>
<keyword evidence="5" id="KW-1185">Reference proteome</keyword>
<evidence type="ECO:0000259" key="3">
    <source>
        <dbReference type="PROSITE" id="PS51186"/>
    </source>
</evidence>
<dbReference type="InterPro" id="IPR050832">
    <property type="entry name" value="Bact_Acetyltransf"/>
</dbReference>
<evidence type="ECO:0000256" key="1">
    <source>
        <dbReference type="ARBA" id="ARBA00022679"/>
    </source>
</evidence>
<dbReference type="PROSITE" id="PS51186">
    <property type="entry name" value="GNAT"/>
    <property type="match status" value="1"/>
</dbReference>
<name>A0A6I6GVQ3_9BACT</name>
<organism evidence="4 5">
    <name type="scientific">Phnomibacter ginsenosidimutans</name>
    <dbReference type="NCBI Taxonomy" id="2676868"/>
    <lineage>
        <taxon>Bacteria</taxon>
        <taxon>Pseudomonadati</taxon>
        <taxon>Bacteroidota</taxon>
        <taxon>Chitinophagia</taxon>
        <taxon>Chitinophagales</taxon>
        <taxon>Chitinophagaceae</taxon>
        <taxon>Phnomibacter</taxon>
    </lineage>
</organism>
<keyword evidence="2" id="KW-0012">Acyltransferase</keyword>
<dbReference type="GO" id="GO:0016747">
    <property type="term" value="F:acyltransferase activity, transferring groups other than amino-acyl groups"/>
    <property type="evidence" value="ECO:0007669"/>
    <property type="project" value="InterPro"/>
</dbReference>
<protein>
    <submittedName>
        <fullName evidence="4">GNAT family N-acetyltransferase</fullName>
    </submittedName>
</protein>
<dbReference type="Pfam" id="PF00583">
    <property type="entry name" value="Acetyltransf_1"/>
    <property type="match status" value="1"/>
</dbReference>
<dbReference type="Proteomes" id="UP000426027">
    <property type="component" value="Chromosome"/>
</dbReference>
<dbReference type="CDD" id="cd04301">
    <property type="entry name" value="NAT_SF"/>
    <property type="match status" value="1"/>
</dbReference>
<proteinExistence type="predicted"/>
<dbReference type="EMBL" id="CP046566">
    <property type="protein sequence ID" value="QGW26781.1"/>
    <property type="molecule type" value="Genomic_DNA"/>
</dbReference>
<dbReference type="Gene3D" id="3.40.630.30">
    <property type="match status" value="1"/>
</dbReference>
<dbReference type="RefSeq" id="WP_157475910.1">
    <property type="nucleotide sequence ID" value="NZ_CP046566.1"/>
</dbReference>
<dbReference type="PANTHER" id="PTHR43877">
    <property type="entry name" value="AMINOALKYLPHOSPHONATE N-ACETYLTRANSFERASE-RELATED-RELATED"/>
    <property type="match status" value="1"/>
</dbReference>
<evidence type="ECO:0000313" key="5">
    <source>
        <dbReference type="Proteomes" id="UP000426027"/>
    </source>
</evidence>
<dbReference type="InterPro" id="IPR000182">
    <property type="entry name" value="GNAT_dom"/>
</dbReference>
<gene>
    <name evidence="4" type="ORF">GLV81_00490</name>
</gene>
<reference evidence="4 5" key="1">
    <citation type="submission" date="2019-11" db="EMBL/GenBank/DDBJ databases">
        <authorList>
            <person name="Im W.T."/>
        </authorList>
    </citation>
    <scope>NUCLEOTIDE SEQUENCE [LARGE SCALE GENOMIC DNA]</scope>
    <source>
        <strain evidence="4 5">SB-02</strain>
    </source>
</reference>
<accession>A0A6I6GVQ3</accession>
<dbReference type="SUPFAM" id="SSF55729">
    <property type="entry name" value="Acyl-CoA N-acyltransferases (Nat)"/>
    <property type="match status" value="1"/>
</dbReference>
<feature type="domain" description="N-acetyltransferase" evidence="3">
    <location>
        <begin position="1"/>
        <end position="171"/>
    </location>
</feature>